<reference evidence="2" key="1">
    <citation type="submission" date="2023-01" db="EMBL/GenBank/DDBJ databases">
        <title>Genome assembly of the deep-sea coral Lophelia pertusa.</title>
        <authorList>
            <person name="Herrera S."/>
            <person name="Cordes E."/>
        </authorList>
    </citation>
    <scope>NUCLEOTIDE SEQUENCE</scope>
    <source>
        <strain evidence="2">USNM1676648</strain>
        <tissue evidence="2">Polyp</tissue>
    </source>
</reference>
<organism evidence="2 3">
    <name type="scientific">Desmophyllum pertusum</name>
    <dbReference type="NCBI Taxonomy" id="174260"/>
    <lineage>
        <taxon>Eukaryota</taxon>
        <taxon>Metazoa</taxon>
        <taxon>Cnidaria</taxon>
        <taxon>Anthozoa</taxon>
        <taxon>Hexacorallia</taxon>
        <taxon>Scleractinia</taxon>
        <taxon>Caryophylliina</taxon>
        <taxon>Caryophylliidae</taxon>
        <taxon>Desmophyllum</taxon>
    </lineage>
</organism>
<accession>A0A9W9ZGQ9</accession>
<keyword evidence="3" id="KW-1185">Reference proteome</keyword>
<comment type="caution">
    <text evidence="2">The sequence shown here is derived from an EMBL/GenBank/DDBJ whole genome shotgun (WGS) entry which is preliminary data.</text>
</comment>
<evidence type="ECO:0000313" key="2">
    <source>
        <dbReference type="EMBL" id="KAJ7381025.1"/>
    </source>
</evidence>
<dbReference type="Proteomes" id="UP001163046">
    <property type="component" value="Unassembled WGS sequence"/>
</dbReference>
<name>A0A9W9ZGQ9_9CNID</name>
<dbReference type="InterPro" id="IPR036383">
    <property type="entry name" value="TSP1_rpt_sf"/>
</dbReference>
<dbReference type="SUPFAM" id="SSF82895">
    <property type="entry name" value="TSP-1 type 1 repeat"/>
    <property type="match status" value="1"/>
</dbReference>
<dbReference type="OrthoDB" id="5979659at2759"/>
<keyword evidence="1" id="KW-1133">Transmembrane helix</keyword>
<gene>
    <name evidence="2" type="ORF">OS493_004620</name>
</gene>
<dbReference type="EMBL" id="MU826351">
    <property type="protein sequence ID" value="KAJ7381025.1"/>
    <property type="molecule type" value="Genomic_DNA"/>
</dbReference>
<sequence>MKMKIYVCKGSSDPNCFEGNKVIHGGWSDWSECEDGLQTRQCNNPASANGGLACVGPTDTLTDGETSTAPGLPSKENRTGDQFTNNGFEISKGLFVGICVIVLVVGITVGTLLGLLLFRMQRRRFKRQVKITRVPSALSRPTSMLSTISTISTVSESAKMVH</sequence>
<keyword evidence="1" id="KW-0472">Membrane</keyword>
<evidence type="ECO:0000313" key="3">
    <source>
        <dbReference type="Proteomes" id="UP001163046"/>
    </source>
</evidence>
<dbReference type="AlphaFoldDB" id="A0A9W9ZGQ9"/>
<feature type="transmembrane region" description="Helical" evidence="1">
    <location>
        <begin position="94"/>
        <end position="118"/>
    </location>
</feature>
<protein>
    <submittedName>
        <fullName evidence="2">Uncharacterized protein</fullName>
    </submittedName>
</protein>
<keyword evidence="1" id="KW-0812">Transmembrane</keyword>
<evidence type="ECO:0000256" key="1">
    <source>
        <dbReference type="SAM" id="Phobius"/>
    </source>
</evidence>
<proteinExistence type="predicted"/>